<evidence type="ECO:0000256" key="1">
    <source>
        <dbReference type="SAM" id="Phobius"/>
    </source>
</evidence>
<reference evidence="4" key="1">
    <citation type="submission" date="2011-07" db="EMBL/GenBank/DDBJ databases">
        <authorList>
            <consortium name="Caenorhabditis brenneri Sequencing and Analysis Consortium"/>
            <person name="Wilson R.K."/>
        </authorList>
    </citation>
    <scope>NUCLEOTIDE SEQUENCE [LARGE SCALE GENOMIC DNA]</scope>
    <source>
        <strain evidence="4">PB2801</strain>
    </source>
</reference>
<accession>G0NPN6</accession>
<feature type="signal peptide" evidence="2">
    <location>
        <begin position="1"/>
        <end position="15"/>
    </location>
</feature>
<feature type="transmembrane region" description="Helical" evidence="1">
    <location>
        <begin position="174"/>
        <end position="195"/>
    </location>
</feature>
<keyword evidence="1" id="KW-1133">Transmembrane helix</keyword>
<dbReference type="eggNOG" id="ENOG502TI8Y">
    <property type="taxonomic scope" value="Eukaryota"/>
</dbReference>
<evidence type="ECO:0000313" key="3">
    <source>
        <dbReference type="EMBL" id="EGT35286.1"/>
    </source>
</evidence>
<dbReference type="EMBL" id="GL379921">
    <property type="protein sequence ID" value="EGT35286.1"/>
    <property type="molecule type" value="Genomic_DNA"/>
</dbReference>
<protein>
    <submittedName>
        <fullName evidence="3">Uncharacterized protein</fullName>
    </submittedName>
</protein>
<evidence type="ECO:0000256" key="2">
    <source>
        <dbReference type="SAM" id="SignalP"/>
    </source>
</evidence>
<keyword evidence="1" id="KW-0472">Membrane</keyword>
<gene>
    <name evidence="3" type="ORF">CAEBREN_05691</name>
</gene>
<dbReference type="Proteomes" id="UP000008068">
    <property type="component" value="Unassembled WGS sequence"/>
</dbReference>
<dbReference type="AlphaFoldDB" id="G0NPN6"/>
<dbReference type="OMA" id="SNEVKTH"/>
<feature type="chain" id="PRO_5012045233" evidence="2">
    <location>
        <begin position="16"/>
        <end position="261"/>
    </location>
</feature>
<keyword evidence="4" id="KW-1185">Reference proteome</keyword>
<evidence type="ECO:0000313" key="4">
    <source>
        <dbReference type="Proteomes" id="UP000008068"/>
    </source>
</evidence>
<keyword evidence="1" id="KW-0812">Transmembrane</keyword>
<sequence length="261" mass="31798">MILFNIFFLLVPCFAADLQWFNDRFENMTADVQTHFQTVLNERYTRLYWDMYQSCNDTYRPQAVIHLNIINSQEDVVEKEDKDRMVHWAIKEPPCSINVYSTKDEVLQAWCQEMPGRMLTFPYRPTKADFWTNDPNFLVVIQSRCYHFQEERDEPPRLPLPSPFDIRQDRFVQFMIYLVPSVLVFIFLIFSCYYCTDFFAHHKTQWATYWEQREWEDIRDIIEYRHRLISEEMDEKLKEKIKNEQKMGEETKIEIEEASDN</sequence>
<keyword evidence="2" id="KW-0732">Signal</keyword>
<proteinExistence type="predicted"/>
<dbReference type="InParanoid" id="G0NPN6"/>
<dbReference type="HOGENOM" id="CLU_1148112_0_0_1"/>
<dbReference type="FunCoup" id="G0NPN6">
    <property type="interactions" value="1128"/>
</dbReference>
<name>G0NPN6_CAEBE</name>
<organism evidence="4">
    <name type="scientific">Caenorhabditis brenneri</name>
    <name type="common">Nematode worm</name>
    <dbReference type="NCBI Taxonomy" id="135651"/>
    <lineage>
        <taxon>Eukaryota</taxon>
        <taxon>Metazoa</taxon>
        <taxon>Ecdysozoa</taxon>
        <taxon>Nematoda</taxon>
        <taxon>Chromadorea</taxon>
        <taxon>Rhabditida</taxon>
        <taxon>Rhabditina</taxon>
        <taxon>Rhabditomorpha</taxon>
        <taxon>Rhabditoidea</taxon>
        <taxon>Rhabditidae</taxon>
        <taxon>Peloderinae</taxon>
        <taxon>Caenorhabditis</taxon>
    </lineage>
</organism>